<evidence type="ECO:0000256" key="8">
    <source>
        <dbReference type="ARBA" id="ARBA00022723"/>
    </source>
</evidence>
<dbReference type="GO" id="GO:0046872">
    <property type="term" value="F:metal ion binding"/>
    <property type="evidence" value="ECO:0007669"/>
    <property type="project" value="UniProtKB-UniRule"/>
</dbReference>
<keyword evidence="6 15" id="KW-0349">Heme</keyword>
<comment type="subcellular location">
    <subcellularLocation>
        <location evidence="1">Cell membrane</location>
        <topology evidence="1">Lipid-anchor</topology>
        <topology evidence="1">GPI-anchor</topology>
    </subcellularLocation>
    <subcellularLocation>
        <location evidence="2">Secreted</location>
    </subcellularLocation>
</comment>
<feature type="disulfide bond" evidence="15">
    <location>
        <begin position="50"/>
        <end position="83"/>
    </location>
</feature>
<accession>A0AAD5WR69</accession>
<evidence type="ECO:0000256" key="6">
    <source>
        <dbReference type="ARBA" id="ARBA00022617"/>
    </source>
</evidence>
<dbReference type="Proteomes" id="UP001201980">
    <property type="component" value="Unassembled WGS sequence"/>
</dbReference>
<feature type="binding site" description="axial binding residue" evidence="15">
    <location>
        <position position="45"/>
    </location>
    <ligand>
        <name>heme</name>
        <dbReference type="ChEBI" id="CHEBI:30413"/>
    </ligand>
    <ligandPart>
        <name>Fe</name>
        <dbReference type="ChEBI" id="CHEBI:18248"/>
    </ligandPart>
</feature>
<keyword evidence="16" id="KW-1133">Transmembrane helix</keyword>
<feature type="chain" id="PRO_5041994948" evidence="17">
    <location>
        <begin position="18"/>
        <end position="246"/>
    </location>
</feature>
<evidence type="ECO:0000256" key="3">
    <source>
        <dbReference type="ARBA" id="ARBA00010031"/>
    </source>
</evidence>
<keyword evidence="20" id="KW-1185">Reference proteome</keyword>
<keyword evidence="4" id="KW-1003">Cell membrane</keyword>
<dbReference type="GO" id="GO:0005886">
    <property type="term" value="C:plasma membrane"/>
    <property type="evidence" value="ECO:0007669"/>
    <property type="project" value="UniProtKB-SubCell"/>
</dbReference>
<evidence type="ECO:0000256" key="10">
    <source>
        <dbReference type="ARBA" id="ARBA00023004"/>
    </source>
</evidence>
<comment type="caution">
    <text evidence="15">Lacks conserved residue(s) required for the propagation of feature annotation.</text>
</comment>
<proteinExistence type="inferred from homology"/>
<keyword evidence="13" id="KW-0325">Glycoprotein</keyword>
<sequence length="246" mass="26776">MQFTTVAVALFASVSFAQDLSGLPDCAVDCFTDNFDVSDCDSTEDFECLCLDSDYNNAVISCVIGACETLDQLTTLTWAQDTCESVGVELTLRNLSPRSRWRLSKLKSICPRALIYATSTPIPPPAPNMSPPIGQLINNAVDQLVEAPRHYLRSSGTCDDGFAALEAQLATLREKHAFLSTQADKIYWFSTVALVIMPFLPLLLSRFFASLVLVLITAVYWDVEELVVPVLAGLARLAKLGAGGKE</sequence>
<keyword evidence="14" id="KW-0449">Lipoprotein</keyword>
<keyword evidence="12 15" id="KW-1015">Disulfide bond</keyword>
<feature type="domain" description="CFEM" evidence="18">
    <location>
        <begin position="1"/>
        <end position="110"/>
    </location>
</feature>
<evidence type="ECO:0000256" key="17">
    <source>
        <dbReference type="SAM" id="SignalP"/>
    </source>
</evidence>
<organism evidence="19 20">
    <name type="scientific">Zalerion maritima</name>
    <dbReference type="NCBI Taxonomy" id="339359"/>
    <lineage>
        <taxon>Eukaryota</taxon>
        <taxon>Fungi</taxon>
        <taxon>Dikarya</taxon>
        <taxon>Ascomycota</taxon>
        <taxon>Pezizomycotina</taxon>
        <taxon>Sordariomycetes</taxon>
        <taxon>Lulworthiomycetidae</taxon>
        <taxon>Lulworthiales</taxon>
        <taxon>Lulworthiaceae</taxon>
        <taxon>Zalerion</taxon>
    </lineage>
</organism>
<evidence type="ECO:0000313" key="20">
    <source>
        <dbReference type="Proteomes" id="UP001201980"/>
    </source>
</evidence>
<dbReference type="PANTHER" id="PTHR37928">
    <property type="entry name" value="CFEM DOMAIN PROTEIN (AFU_ORTHOLOGUE AFUA_6G14090)"/>
    <property type="match status" value="1"/>
</dbReference>
<evidence type="ECO:0000256" key="4">
    <source>
        <dbReference type="ARBA" id="ARBA00022475"/>
    </source>
</evidence>
<reference evidence="19" key="1">
    <citation type="submission" date="2022-07" db="EMBL/GenBank/DDBJ databases">
        <title>Draft genome sequence of Zalerion maritima ATCC 34329, a (micro)plastics degrading marine fungus.</title>
        <authorList>
            <person name="Paco A."/>
            <person name="Goncalves M.F.M."/>
            <person name="Rocha-Santos T.A.P."/>
            <person name="Alves A."/>
        </authorList>
    </citation>
    <scope>NUCLEOTIDE SEQUENCE</scope>
    <source>
        <strain evidence="19">ATCC 34329</strain>
    </source>
</reference>
<evidence type="ECO:0000256" key="5">
    <source>
        <dbReference type="ARBA" id="ARBA00022525"/>
    </source>
</evidence>
<keyword evidence="7" id="KW-0336">GPI-anchor</keyword>
<keyword evidence="16" id="KW-0812">Transmembrane</keyword>
<evidence type="ECO:0000256" key="1">
    <source>
        <dbReference type="ARBA" id="ARBA00004609"/>
    </source>
</evidence>
<protein>
    <submittedName>
        <fullName evidence="19">CFEM domain-containing protein</fullName>
    </submittedName>
</protein>
<keyword evidence="5" id="KW-0964">Secreted</keyword>
<keyword evidence="9 17" id="KW-0732">Signal</keyword>
<comment type="caution">
    <text evidence="19">The sequence shown here is derived from an EMBL/GenBank/DDBJ whole genome shotgun (WGS) entry which is preliminary data.</text>
</comment>
<feature type="signal peptide" evidence="17">
    <location>
        <begin position="1"/>
        <end position="17"/>
    </location>
</feature>
<dbReference type="PROSITE" id="PS52012">
    <property type="entry name" value="CFEM"/>
    <property type="match status" value="1"/>
</dbReference>
<feature type="transmembrane region" description="Helical" evidence="16">
    <location>
        <begin position="186"/>
        <end position="204"/>
    </location>
</feature>
<keyword evidence="8 15" id="KW-0479">Metal-binding</keyword>
<evidence type="ECO:0000256" key="12">
    <source>
        <dbReference type="ARBA" id="ARBA00023157"/>
    </source>
</evidence>
<evidence type="ECO:0000313" key="19">
    <source>
        <dbReference type="EMBL" id="KAJ2901397.1"/>
    </source>
</evidence>
<evidence type="ECO:0000256" key="9">
    <source>
        <dbReference type="ARBA" id="ARBA00022729"/>
    </source>
</evidence>
<evidence type="ECO:0000256" key="11">
    <source>
        <dbReference type="ARBA" id="ARBA00023136"/>
    </source>
</evidence>
<evidence type="ECO:0000256" key="16">
    <source>
        <dbReference type="SAM" id="Phobius"/>
    </source>
</evidence>
<evidence type="ECO:0000256" key="2">
    <source>
        <dbReference type="ARBA" id="ARBA00004613"/>
    </source>
</evidence>
<dbReference type="GO" id="GO:0098552">
    <property type="term" value="C:side of membrane"/>
    <property type="evidence" value="ECO:0007669"/>
    <property type="project" value="UniProtKB-KW"/>
</dbReference>
<dbReference type="InterPro" id="IPR051735">
    <property type="entry name" value="CFEM_domain"/>
</dbReference>
<evidence type="ECO:0000256" key="7">
    <source>
        <dbReference type="ARBA" id="ARBA00022622"/>
    </source>
</evidence>
<dbReference type="Pfam" id="PF05730">
    <property type="entry name" value="CFEM"/>
    <property type="match status" value="1"/>
</dbReference>
<evidence type="ECO:0000256" key="15">
    <source>
        <dbReference type="PROSITE-ProRule" id="PRU01356"/>
    </source>
</evidence>
<keyword evidence="10 15" id="KW-0408">Iron</keyword>
<evidence type="ECO:0000256" key="13">
    <source>
        <dbReference type="ARBA" id="ARBA00023180"/>
    </source>
</evidence>
<dbReference type="EMBL" id="JAKWBI020000153">
    <property type="protein sequence ID" value="KAJ2901397.1"/>
    <property type="molecule type" value="Genomic_DNA"/>
</dbReference>
<dbReference type="SMART" id="SM00747">
    <property type="entry name" value="CFEM"/>
    <property type="match status" value="1"/>
</dbReference>
<gene>
    <name evidence="19" type="ORF">MKZ38_001879</name>
</gene>
<evidence type="ECO:0000259" key="18">
    <source>
        <dbReference type="PROSITE" id="PS52012"/>
    </source>
</evidence>
<keyword evidence="11 16" id="KW-0472">Membrane</keyword>
<evidence type="ECO:0000256" key="14">
    <source>
        <dbReference type="ARBA" id="ARBA00023288"/>
    </source>
</evidence>
<name>A0AAD5WR69_9PEZI</name>
<dbReference type="GO" id="GO:0005576">
    <property type="term" value="C:extracellular region"/>
    <property type="evidence" value="ECO:0007669"/>
    <property type="project" value="UniProtKB-SubCell"/>
</dbReference>
<dbReference type="InterPro" id="IPR008427">
    <property type="entry name" value="Extracellular_membr_CFEM_dom"/>
</dbReference>
<comment type="similarity">
    <text evidence="3">Belongs to the RBT5 family.</text>
</comment>
<dbReference type="PANTHER" id="PTHR37928:SF2">
    <property type="entry name" value="GPI ANCHORED CFEM DOMAIN PROTEIN (AFU_ORTHOLOGUE AFUA_6G10580)"/>
    <property type="match status" value="1"/>
</dbReference>
<dbReference type="AlphaFoldDB" id="A0AAD5WR69"/>